<dbReference type="InterPro" id="IPR003043">
    <property type="entry name" value="Uropor_MeTrfase_CS"/>
</dbReference>
<dbReference type="InterPro" id="IPR000878">
    <property type="entry name" value="4pyrrol_Mease"/>
</dbReference>
<keyword evidence="3" id="KW-0169">Cobalamin biosynthesis</keyword>
<evidence type="ECO:0000256" key="3">
    <source>
        <dbReference type="ARBA" id="ARBA00022573"/>
    </source>
</evidence>
<dbReference type="RefSeq" id="WP_011791695.1">
    <property type="nucleotide sequence ID" value="NC_008751.1"/>
</dbReference>
<dbReference type="NCBIfam" id="TIGR01465">
    <property type="entry name" value="cobM_cbiF"/>
    <property type="match status" value="1"/>
</dbReference>
<evidence type="ECO:0000313" key="9">
    <source>
        <dbReference type="Proteomes" id="UP000009173"/>
    </source>
</evidence>
<keyword evidence="4 8" id="KW-0489">Methyltransferase</keyword>
<dbReference type="InterPro" id="IPR006362">
    <property type="entry name" value="Cbl_synth_CobM/CibF"/>
</dbReference>
<keyword evidence="6" id="KW-0949">S-adenosyl-L-methionine</keyword>
<dbReference type="KEGG" id="dvl:Dvul_0559"/>
<evidence type="ECO:0000256" key="6">
    <source>
        <dbReference type="ARBA" id="ARBA00022691"/>
    </source>
</evidence>
<evidence type="ECO:0000259" key="7">
    <source>
        <dbReference type="Pfam" id="PF00590"/>
    </source>
</evidence>
<dbReference type="Gene3D" id="3.40.1010.10">
    <property type="entry name" value="Cobalt-precorrin-4 Transmethylase, Domain 1"/>
    <property type="match status" value="1"/>
</dbReference>
<dbReference type="PANTHER" id="PTHR45790:SF4">
    <property type="entry name" value="COBALT-PRECORRIN-4 C(11)-METHYLTRANSFERASE"/>
    <property type="match status" value="1"/>
</dbReference>
<comment type="pathway">
    <text evidence="1">Cofactor biosynthesis; adenosylcobalamin biosynthesis.</text>
</comment>
<dbReference type="UniPathway" id="UPA00148"/>
<dbReference type="Pfam" id="PF00590">
    <property type="entry name" value="TP_methylase"/>
    <property type="match status" value="1"/>
</dbReference>
<dbReference type="InterPro" id="IPR014777">
    <property type="entry name" value="4pyrrole_Mease_sub1"/>
</dbReference>
<dbReference type="Proteomes" id="UP000009173">
    <property type="component" value="Chromosome"/>
</dbReference>
<evidence type="ECO:0000313" key="8">
    <source>
        <dbReference type="EMBL" id="ABM27582.1"/>
    </source>
</evidence>
<evidence type="ECO:0000256" key="4">
    <source>
        <dbReference type="ARBA" id="ARBA00022603"/>
    </source>
</evidence>
<keyword evidence="5 8" id="KW-0808">Transferase</keyword>
<dbReference type="PANTHER" id="PTHR45790">
    <property type="entry name" value="SIROHEME SYNTHASE-RELATED"/>
    <property type="match status" value="1"/>
</dbReference>
<sequence length="262" mass="27697">MGDDTVKGHDTIRVWFVGAGPGDPELLTIKGQRIIAGADLVLYAGSLVPPEVVACAHAGAQVADSSSMTLEETHALMRDTVRRGGTVARVHTGDPALYGATREQMRLLDADGIAYGVVPGVTAAFAAAAQACVSFTAPEVTQSLVITRLEGRTPVPERERLRALAAHGSALAIYLSAATPERLRDELLAAGVAPETCVLAAHRVGWPDGSHVMTTVQALAETMSETGYSRQTVFLVLPGETGPETVSRLYDETFAHGWREAR</sequence>
<dbReference type="GO" id="GO:0032259">
    <property type="term" value="P:methylation"/>
    <property type="evidence" value="ECO:0007669"/>
    <property type="project" value="UniProtKB-KW"/>
</dbReference>
<accession>A0A0H3A528</accession>
<protein>
    <submittedName>
        <fullName evidence="8">Precorrin-4 C11-methyltransferase</fullName>
        <ecNumber evidence="8">2.1.1.133</ecNumber>
    </submittedName>
</protein>
<dbReference type="CDD" id="cd11641">
    <property type="entry name" value="Precorrin-4_C11-MT"/>
    <property type="match status" value="1"/>
</dbReference>
<dbReference type="InterPro" id="IPR014776">
    <property type="entry name" value="4pyrrole_Mease_sub2"/>
</dbReference>
<dbReference type="InterPro" id="IPR050161">
    <property type="entry name" value="Siro_Cobalamin_biosynth"/>
</dbReference>
<dbReference type="HOGENOM" id="CLU_011276_7_1_7"/>
<dbReference type="PROSITE" id="PS00839">
    <property type="entry name" value="SUMT_1"/>
    <property type="match status" value="1"/>
</dbReference>
<reference evidence="9" key="1">
    <citation type="journal article" date="2009" name="Environ. Microbiol.">
        <title>Contribution of mobile genetic elements to Desulfovibrio vulgaris genome plasticity.</title>
        <authorList>
            <person name="Walker C.B."/>
            <person name="Stolyar S."/>
            <person name="Chivian D."/>
            <person name="Pinel N."/>
            <person name="Gabster J.A."/>
            <person name="Dehal P.S."/>
            <person name="He Z."/>
            <person name="Yang Z.K."/>
            <person name="Yen H.C."/>
            <person name="Zhou J."/>
            <person name="Wall J.D."/>
            <person name="Hazen T.C."/>
            <person name="Arkin A.P."/>
            <person name="Stahl D.A."/>
        </authorList>
    </citation>
    <scope>NUCLEOTIDE SEQUENCE [LARGE SCALE GENOMIC DNA]</scope>
    <source>
        <strain evidence="9">DP4</strain>
    </source>
</reference>
<gene>
    <name evidence="8" type="ordered locus">Dvul_0559</name>
</gene>
<comment type="similarity">
    <text evidence="2">Belongs to the precorrin methyltransferase family.</text>
</comment>
<evidence type="ECO:0000256" key="5">
    <source>
        <dbReference type="ARBA" id="ARBA00022679"/>
    </source>
</evidence>
<evidence type="ECO:0000256" key="2">
    <source>
        <dbReference type="ARBA" id="ARBA00005879"/>
    </source>
</evidence>
<dbReference type="InterPro" id="IPR035996">
    <property type="entry name" value="4pyrrol_Methylase_sf"/>
</dbReference>
<name>A0A0H3A528_NITV4</name>
<evidence type="ECO:0000256" key="1">
    <source>
        <dbReference type="ARBA" id="ARBA00004953"/>
    </source>
</evidence>
<dbReference type="GO" id="GO:0046026">
    <property type="term" value="F:precorrin-4 C11-methyltransferase activity"/>
    <property type="evidence" value="ECO:0007669"/>
    <property type="project" value="UniProtKB-EC"/>
</dbReference>
<proteinExistence type="inferred from homology"/>
<dbReference type="EC" id="2.1.1.133" evidence="8"/>
<dbReference type="AlphaFoldDB" id="A0A0H3A528"/>
<organism evidence="8 9">
    <name type="scientific">Nitratidesulfovibrio vulgaris (strain DP4)</name>
    <name type="common">Desulfovibrio vulgaris</name>
    <dbReference type="NCBI Taxonomy" id="391774"/>
    <lineage>
        <taxon>Bacteria</taxon>
        <taxon>Pseudomonadati</taxon>
        <taxon>Thermodesulfobacteriota</taxon>
        <taxon>Desulfovibrionia</taxon>
        <taxon>Desulfovibrionales</taxon>
        <taxon>Desulfovibrionaceae</taxon>
        <taxon>Nitratidesulfovibrio</taxon>
    </lineage>
</organism>
<dbReference type="EMBL" id="CP000527">
    <property type="protein sequence ID" value="ABM27582.1"/>
    <property type="molecule type" value="Genomic_DNA"/>
</dbReference>
<dbReference type="Gene3D" id="3.30.950.10">
    <property type="entry name" value="Methyltransferase, Cobalt-precorrin-4 Transmethylase, Domain 2"/>
    <property type="match status" value="1"/>
</dbReference>
<feature type="domain" description="Tetrapyrrole methylase" evidence="7">
    <location>
        <begin position="13"/>
        <end position="219"/>
    </location>
</feature>
<dbReference type="GO" id="GO:0009236">
    <property type="term" value="P:cobalamin biosynthetic process"/>
    <property type="evidence" value="ECO:0007669"/>
    <property type="project" value="UniProtKB-UniPathway"/>
</dbReference>
<dbReference type="SUPFAM" id="SSF53790">
    <property type="entry name" value="Tetrapyrrole methylase"/>
    <property type="match status" value="1"/>
</dbReference>